<evidence type="ECO:0000256" key="4">
    <source>
        <dbReference type="ARBA" id="ARBA00023136"/>
    </source>
</evidence>
<dbReference type="EMBL" id="JAMKFB020000020">
    <property type="protein sequence ID" value="KAL0164899.1"/>
    <property type="molecule type" value="Genomic_DNA"/>
</dbReference>
<dbReference type="PANTHER" id="PTHR12011">
    <property type="entry name" value="ADHESION G-PROTEIN COUPLED RECEPTOR"/>
    <property type="match status" value="1"/>
</dbReference>
<dbReference type="Proteomes" id="UP001529510">
    <property type="component" value="Unassembled WGS sequence"/>
</dbReference>
<reference evidence="7 8" key="1">
    <citation type="submission" date="2024-05" db="EMBL/GenBank/DDBJ databases">
        <title>Genome sequencing and assembly of Indian major carp, Cirrhinus mrigala (Hamilton, 1822).</title>
        <authorList>
            <person name="Mohindra V."/>
            <person name="Chowdhury L.M."/>
            <person name="Lal K."/>
            <person name="Jena J.K."/>
        </authorList>
    </citation>
    <scope>NUCLEOTIDE SEQUENCE [LARGE SCALE GENOMIC DNA]</scope>
    <source>
        <strain evidence="7">CM1030</strain>
        <tissue evidence="7">Blood</tissue>
    </source>
</reference>
<accession>A0ABD0NSK4</accession>
<gene>
    <name evidence="7" type="ORF">M9458_040652</name>
</gene>
<dbReference type="Gene3D" id="1.20.1070.10">
    <property type="entry name" value="Rhodopsin 7-helix transmembrane proteins"/>
    <property type="match status" value="1"/>
</dbReference>
<comment type="subcellular location">
    <subcellularLocation>
        <location evidence="1">Membrane</location>
        <topology evidence="1">Multi-pass membrane protein</topology>
    </subcellularLocation>
</comment>
<sequence>KLRRDYPSKILMNLSTSLLFLNMVFLLDGWLASYDIEGLCVTVAVFLHFFLLTSFTWMGLESIHMYIALVKVFNTYIRRYILKFCLVGW</sequence>
<evidence type="ECO:0000256" key="2">
    <source>
        <dbReference type="ARBA" id="ARBA00022692"/>
    </source>
</evidence>
<protein>
    <recommendedName>
        <fullName evidence="6">G-protein coupled receptors family 2 profile 2 domain-containing protein</fullName>
    </recommendedName>
</protein>
<dbReference type="InterPro" id="IPR017981">
    <property type="entry name" value="GPCR_2-like_7TM"/>
</dbReference>
<dbReference type="AlphaFoldDB" id="A0ABD0NSK4"/>
<comment type="caution">
    <text evidence="7">The sequence shown here is derived from an EMBL/GenBank/DDBJ whole genome shotgun (WGS) entry which is preliminary data.</text>
</comment>
<organism evidence="7 8">
    <name type="scientific">Cirrhinus mrigala</name>
    <name type="common">Mrigala</name>
    <dbReference type="NCBI Taxonomy" id="683832"/>
    <lineage>
        <taxon>Eukaryota</taxon>
        <taxon>Metazoa</taxon>
        <taxon>Chordata</taxon>
        <taxon>Craniata</taxon>
        <taxon>Vertebrata</taxon>
        <taxon>Euteleostomi</taxon>
        <taxon>Actinopterygii</taxon>
        <taxon>Neopterygii</taxon>
        <taxon>Teleostei</taxon>
        <taxon>Ostariophysi</taxon>
        <taxon>Cypriniformes</taxon>
        <taxon>Cyprinidae</taxon>
        <taxon>Labeoninae</taxon>
        <taxon>Labeonini</taxon>
        <taxon>Cirrhinus</taxon>
    </lineage>
</organism>
<dbReference type="PANTHER" id="PTHR12011:SF290">
    <property type="entry name" value="ADHESION G-PROTEIN COUPLED RECEPTOR G6"/>
    <property type="match status" value="1"/>
</dbReference>
<evidence type="ECO:0000256" key="3">
    <source>
        <dbReference type="ARBA" id="ARBA00022989"/>
    </source>
</evidence>
<proteinExistence type="predicted"/>
<keyword evidence="2 5" id="KW-0812">Transmembrane</keyword>
<evidence type="ECO:0000313" key="7">
    <source>
        <dbReference type="EMBL" id="KAL0164899.1"/>
    </source>
</evidence>
<feature type="non-terminal residue" evidence="7">
    <location>
        <position position="1"/>
    </location>
</feature>
<dbReference type="Pfam" id="PF00002">
    <property type="entry name" value="7tm_2"/>
    <property type="match status" value="1"/>
</dbReference>
<feature type="domain" description="G-protein coupled receptors family 2 profile 2" evidence="6">
    <location>
        <begin position="1"/>
        <end position="89"/>
    </location>
</feature>
<evidence type="ECO:0000256" key="1">
    <source>
        <dbReference type="ARBA" id="ARBA00004141"/>
    </source>
</evidence>
<keyword evidence="3 5" id="KW-1133">Transmembrane helix</keyword>
<feature type="transmembrane region" description="Helical" evidence="5">
    <location>
        <begin position="45"/>
        <end position="69"/>
    </location>
</feature>
<evidence type="ECO:0000313" key="8">
    <source>
        <dbReference type="Proteomes" id="UP001529510"/>
    </source>
</evidence>
<keyword evidence="4 5" id="KW-0472">Membrane</keyword>
<evidence type="ECO:0000259" key="6">
    <source>
        <dbReference type="PROSITE" id="PS50261"/>
    </source>
</evidence>
<keyword evidence="8" id="KW-1185">Reference proteome</keyword>
<dbReference type="GO" id="GO:0016020">
    <property type="term" value="C:membrane"/>
    <property type="evidence" value="ECO:0007669"/>
    <property type="project" value="UniProtKB-SubCell"/>
</dbReference>
<name>A0ABD0NSK4_CIRMR</name>
<dbReference type="PROSITE" id="PS50261">
    <property type="entry name" value="G_PROTEIN_RECEP_F2_4"/>
    <property type="match status" value="1"/>
</dbReference>
<feature type="non-terminal residue" evidence="7">
    <location>
        <position position="89"/>
    </location>
</feature>
<dbReference type="InterPro" id="IPR000832">
    <property type="entry name" value="GPCR_2_secretin-like"/>
</dbReference>
<feature type="transmembrane region" description="Helical" evidence="5">
    <location>
        <begin position="12"/>
        <end position="33"/>
    </location>
</feature>
<evidence type="ECO:0000256" key="5">
    <source>
        <dbReference type="SAM" id="Phobius"/>
    </source>
</evidence>